<dbReference type="EMBL" id="KQ973453">
    <property type="protein sequence ID" value="KXZ75513.1"/>
    <property type="molecule type" value="Genomic_DNA"/>
</dbReference>
<feature type="transmembrane region" description="Helical" evidence="2">
    <location>
        <begin position="25"/>
        <end position="46"/>
    </location>
</feature>
<evidence type="ECO:0000256" key="1">
    <source>
        <dbReference type="SAM" id="MobiDB-lite"/>
    </source>
</evidence>
<keyword evidence="2" id="KW-1133">Transmembrane helix</keyword>
<keyword evidence="4" id="KW-1185">Reference proteome</keyword>
<keyword evidence="2" id="KW-0472">Membrane</keyword>
<feature type="transmembrane region" description="Helical" evidence="2">
    <location>
        <begin position="67"/>
        <end position="88"/>
    </location>
</feature>
<proteinExistence type="predicted"/>
<protein>
    <submittedName>
        <fullName evidence="3">Uncharacterized protein</fullName>
    </submittedName>
</protein>
<dbReference type="AlphaFoldDB" id="A0A139W8C0"/>
<reference evidence="3 4" key="2">
    <citation type="journal article" date="2010" name="Nucleic Acids Res.">
        <title>BeetleBase in 2010: revisions to provide comprehensive genomic information for Tribolium castaneum.</title>
        <authorList>
            <person name="Kim H.S."/>
            <person name="Murphy T."/>
            <person name="Xia J."/>
            <person name="Caragea D."/>
            <person name="Park Y."/>
            <person name="Beeman R.W."/>
            <person name="Lorenzen M.D."/>
            <person name="Butcher S."/>
            <person name="Manak J.R."/>
            <person name="Brown S.J."/>
        </authorList>
    </citation>
    <scope>NUCLEOTIDE SEQUENCE [LARGE SCALE GENOMIC DNA]</scope>
    <source>
        <strain evidence="3 4">Georgia GA2</strain>
    </source>
</reference>
<organism evidence="3 4">
    <name type="scientific">Tribolium castaneum</name>
    <name type="common">Red flour beetle</name>
    <dbReference type="NCBI Taxonomy" id="7070"/>
    <lineage>
        <taxon>Eukaryota</taxon>
        <taxon>Metazoa</taxon>
        <taxon>Ecdysozoa</taxon>
        <taxon>Arthropoda</taxon>
        <taxon>Hexapoda</taxon>
        <taxon>Insecta</taxon>
        <taxon>Pterygota</taxon>
        <taxon>Neoptera</taxon>
        <taxon>Endopterygota</taxon>
        <taxon>Coleoptera</taxon>
        <taxon>Polyphaga</taxon>
        <taxon>Cucujiformia</taxon>
        <taxon>Tenebrionidae</taxon>
        <taxon>Tenebrionidae incertae sedis</taxon>
        <taxon>Tribolium</taxon>
    </lineage>
</organism>
<name>A0A139W8C0_TRICA</name>
<feature type="region of interest" description="Disordered" evidence="1">
    <location>
        <begin position="157"/>
        <end position="183"/>
    </location>
</feature>
<evidence type="ECO:0000313" key="4">
    <source>
        <dbReference type="Proteomes" id="UP000007266"/>
    </source>
</evidence>
<dbReference type="Proteomes" id="UP000007266">
    <property type="component" value="Unassembled WGS sequence"/>
</dbReference>
<accession>A0A139W8C0</accession>
<gene>
    <name evidence="3" type="primary">AUGUSTUS-3.0.2_31749</name>
    <name evidence="3" type="ORF">TcasGA2_TC031749</name>
</gene>
<reference evidence="3 4" key="1">
    <citation type="journal article" date="2008" name="Nature">
        <title>The genome of the model beetle and pest Tribolium castaneum.</title>
        <authorList>
            <consortium name="Tribolium Genome Sequencing Consortium"/>
            <person name="Richards S."/>
            <person name="Gibbs R.A."/>
            <person name="Weinstock G.M."/>
            <person name="Brown S.J."/>
            <person name="Denell R."/>
            <person name="Beeman R.W."/>
            <person name="Gibbs R."/>
            <person name="Beeman R.W."/>
            <person name="Brown S.J."/>
            <person name="Bucher G."/>
            <person name="Friedrich M."/>
            <person name="Grimmelikhuijzen C.J."/>
            <person name="Klingler M."/>
            <person name="Lorenzen M."/>
            <person name="Richards S."/>
            <person name="Roth S."/>
            <person name="Schroder R."/>
            <person name="Tautz D."/>
            <person name="Zdobnov E.M."/>
            <person name="Muzny D."/>
            <person name="Gibbs R.A."/>
            <person name="Weinstock G.M."/>
            <person name="Attaway T."/>
            <person name="Bell S."/>
            <person name="Buhay C.J."/>
            <person name="Chandrabose M.N."/>
            <person name="Chavez D."/>
            <person name="Clerk-Blankenburg K.P."/>
            <person name="Cree A."/>
            <person name="Dao M."/>
            <person name="Davis C."/>
            <person name="Chacko J."/>
            <person name="Dinh H."/>
            <person name="Dugan-Rocha S."/>
            <person name="Fowler G."/>
            <person name="Garner T.T."/>
            <person name="Garnes J."/>
            <person name="Gnirke A."/>
            <person name="Hawes A."/>
            <person name="Hernandez J."/>
            <person name="Hines S."/>
            <person name="Holder M."/>
            <person name="Hume J."/>
            <person name="Jhangiani S.N."/>
            <person name="Joshi V."/>
            <person name="Khan Z.M."/>
            <person name="Jackson L."/>
            <person name="Kovar C."/>
            <person name="Kowis A."/>
            <person name="Lee S."/>
            <person name="Lewis L.R."/>
            <person name="Margolis J."/>
            <person name="Morgan M."/>
            <person name="Nazareth L.V."/>
            <person name="Nguyen N."/>
            <person name="Okwuonu G."/>
            <person name="Parker D."/>
            <person name="Richards S."/>
            <person name="Ruiz S.J."/>
            <person name="Santibanez J."/>
            <person name="Savard J."/>
            <person name="Scherer S.E."/>
            <person name="Schneider B."/>
            <person name="Sodergren E."/>
            <person name="Tautz D."/>
            <person name="Vattahil S."/>
            <person name="Villasana D."/>
            <person name="White C.S."/>
            <person name="Wright R."/>
            <person name="Park Y."/>
            <person name="Beeman R.W."/>
            <person name="Lord J."/>
            <person name="Oppert B."/>
            <person name="Lorenzen M."/>
            <person name="Brown S."/>
            <person name="Wang L."/>
            <person name="Savard J."/>
            <person name="Tautz D."/>
            <person name="Richards S."/>
            <person name="Weinstock G."/>
            <person name="Gibbs R.A."/>
            <person name="Liu Y."/>
            <person name="Worley K."/>
            <person name="Weinstock G."/>
            <person name="Elsik C.G."/>
            <person name="Reese J.T."/>
            <person name="Elhaik E."/>
            <person name="Landan G."/>
            <person name="Graur D."/>
            <person name="Arensburger P."/>
            <person name="Atkinson P."/>
            <person name="Beeman R.W."/>
            <person name="Beidler J."/>
            <person name="Brown S.J."/>
            <person name="Demuth J.P."/>
            <person name="Drury D.W."/>
            <person name="Du Y.Z."/>
            <person name="Fujiwara H."/>
            <person name="Lorenzen M."/>
            <person name="Maselli V."/>
            <person name="Osanai M."/>
            <person name="Park Y."/>
            <person name="Robertson H.M."/>
            <person name="Tu Z."/>
            <person name="Wang J.J."/>
            <person name="Wang S."/>
            <person name="Richards S."/>
            <person name="Song H."/>
            <person name="Zhang L."/>
            <person name="Sodergren E."/>
            <person name="Werner D."/>
            <person name="Stanke M."/>
            <person name="Morgenstern B."/>
            <person name="Solovyev V."/>
            <person name="Kosarev P."/>
            <person name="Brown G."/>
            <person name="Chen H.C."/>
            <person name="Ermolaeva O."/>
            <person name="Hlavina W."/>
            <person name="Kapustin Y."/>
            <person name="Kiryutin B."/>
            <person name="Kitts P."/>
            <person name="Maglott D."/>
            <person name="Pruitt K."/>
            <person name="Sapojnikov V."/>
            <person name="Souvorov A."/>
            <person name="Mackey A.J."/>
            <person name="Waterhouse R.M."/>
            <person name="Wyder S."/>
            <person name="Zdobnov E.M."/>
            <person name="Zdobnov E.M."/>
            <person name="Wyder S."/>
            <person name="Kriventseva E.V."/>
            <person name="Kadowaki T."/>
            <person name="Bork P."/>
            <person name="Aranda M."/>
            <person name="Bao R."/>
            <person name="Beermann A."/>
            <person name="Berns N."/>
            <person name="Bolognesi R."/>
            <person name="Bonneton F."/>
            <person name="Bopp D."/>
            <person name="Brown S.J."/>
            <person name="Bucher G."/>
            <person name="Butts T."/>
            <person name="Chaumot A."/>
            <person name="Denell R.E."/>
            <person name="Ferrier D.E."/>
            <person name="Friedrich M."/>
            <person name="Gordon C.M."/>
            <person name="Jindra M."/>
            <person name="Klingler M."/>
            <person name="Lan Q."/>
            <person name="Lattorff H.M."/>
            <person name="Laudet V."/>
            <person name="von Levetsow C."/>
            <person name="Liu Z."/>
            <person name="Lutz R."/>
            <person name="Lynch J.A."/>
            <person name="da Fonseca R.N."/>
            <person name="Posnien N."/>
            <person name="Reuter R."/>
            <person name="Roth S."/>
            <person name="Savard J."/>
            <person name="Schinko J.B."/>
            <person name="Schmitt C."/>
            <person name="Schoppmeier M."/>
            <person name="Schroder R."/>
            <person name="Shippy T.D."/>
            <person name="Simonnet F."/>
            <person name="Marques-Souza H."/>
            <person name="Tautz D."/>
            <person name="Tomoyasu Y."/>
            <person name="Trauner J."/>
            <person name="Van der Zee M."/>
            <person name="Vervoort M."/>
            <person name="Wittkopp N."/>
            <person name="Wimmer E.A."/>
            <person name="Yang X."/>
            <person name="Jones A.K."/>
            <person name="Sattelle D.B."/>
            <person name="Ebert P.R."/>
            <person name="Nelson D."/>
            <person name="Scott J.G."/>
            <person name="Beeman R.W."/>
            <person name="Muthukrishnan S."/>
            <person name="Kramer K.J."/>
            <person name="Arakane Y."/>
            <person name="Beeman R.W."/>
            <person name="Zhu Q."/>
            <person name="Hogenkamp D."/>
            <person name="Dixit R."/>
            <person name="Oppert B."/>
            <person name="Jiang H."/>
            <person name="Zou Z."/>
            <person name="Marshall J."/>
            <person name="Elpidina E."/>
            <person name="Vinokurov K."/>
            <person name="Oppert C."/>
            <person name="Zou Z."/>
            <person name="Evans J."/>
            <person name="Lu Z."/>
            <person name="Zhao P."/>
            <person name="Sumathipala N."/>
            <person name="Altincicek B."/>
            <person name="Vilcinskas A."/>
            <person name="Williams M."/>
            <person name="Hultmark D."/>
            <person name="Hetru C."/>
            <person name="Jiang H."/>
            <person name="Grimmelikhuijzen C.J."/>
            <person name="Hauser F."/>
            <person name="Cazzamali G."/>
            <person name="Williamson M."/>
            <person name="Park Y."/>
            <person name="Li B."/>
            <person name="Tanaka Y."/>
            <person name="Predel R."/>
            <person name="Neupert S."/>
            <person name="Schachtner J."/>
            <person name="Verleyen P."/>
            <person name="Raible F."/>
            <person name="Bork P."/>
            <person name="Friedrich M."/>
            <person name="Walden K.K."/>
            <person name="Robertson H.M."/>
            <person name="Angeli S."/>
            <person name="Foret S."/>
            <person name="Bucher G."/>
            <person name="Schuetz S."/>
            <person name="Maleszka R."/>
            <person name="Wimmer E.A."/>
            <person name="Beeman R.W."/>
            <person name="Lorenzen M."/>
            <person name="Tomoyasu Y."/>
            <person name="Miller S.C."/>
            <person name="Grossmann D."/>
            <person name="Bucher G."/>
        </authorList>
    </citation>
    <scope>NUCLEOTIDE SEQUENCE [LARGE SCALE GENOMIC DNA]</scope>
    <source>
        <strain evidence="3 4">Georgia GA2</strain>
    </source>
</reference>
<evidence type="ECO:0000256" key="2">
    <source>
        <dbReference type="SAM" id="Phobius"/>
    </source>
</evidence>
<sequence>MCPLHENHAKFIEKALVSSQFLPSVYSAIPTLVFLISSFVLLYQHLHRNTTLHTRWKTRIARDLKFHWIYFNATRLWYISMSCFRRLIAVAEEYIDINMTEKEKHFNLIMTYVASTVIITTLAILPIFLIYVNYWSKYDMPNFLMCLKGDGGPVHTPRDRNLRSLSGTSLENRHEKTEKLSVPVQKIDQLRHKPVAGPKTGSDL</sequence>
<dbReference type="OrthoDB" id="6691783at2759"/>
<feature type="transmembrane region" description="Helical" evidence="2">
    <location>
        <begin position="108"/>
        <end position="132"/>
    </location>
</feature>
<keyword evidence="2" id="KW-0812">Transmembrane</keyword>
<evidence type="ECO:0000313" key="3">
    <source>
        <dbReference type="EMBL" id="KXZ75513.1"/>
    </source>
</evidence>